<dbReference type="OrthoDB" id="9797736at2"/>
<evidence type="ECO:0000313" key="4">
    <source>
        <dbReference type="Proteomes" id="UP000037515"/>
    </source>
</evidence>
<name>A0A0M0HKQ4_VIBNE</name>
<comment type="caution">
    <text evidence="3">The sequence shown here is derived from an EMBL/GenBank/DDBJ whole genome shotgun (WGS) entry which is preliminary data.</text>
</comment>
<dbReference type="PANTHER" id="PTHR30535">
    <property type="entry name" value="VITAMIN B12-BINDING PROTEIN"/>
    <property type="match status" value="1"/>
</dbReference>
<sequence>MKMLTFALSLLITSSSVWAEQAPTSNRIISAGSSITELLVELGARDQLIALDVTSKKYNQDGQLPLVGYHRQLSAEGLMALSPTHLIGSHEMGPESTLNLVKNGGIQVQTVPSGDSEQDLFKRIDTIATITGTEEKAVQLKNSLRSKLQTMRERNIERAPKVLFAMLSKGRPATIAGDDTTIDVIINLAGGDNPANTQMSSYKPVSQEAIVDMQPDYLLVTKRAWQALGGKQGILNEFPLLKATPAANADRIIAVNGSAIIGGLGIESLELADELHHTFSLAQQ</sequence>
<dbReference type="STRING" id="693.AKJ17_13995"/>
<dbReference type="RefSeq" id="WP_053396439.1">
    <property type="nucleotide sequence ID" value="NZ_LHPJ01000012.1"/>
</dbReference>
<feature type="signal peptide" evidence="1">
    <location>
        <begin position="1"/>
        <end position="19"/>
    </location>
</feature>
<evidence type="ECO:0000259" key="2">
    <source>
        <dbReference type="PROSITE" id="PS50983"/>
    </source>
</evidence>
<dbReference type="InterPro" id="IPR002491">
    <property type="entry name" value="ABC_transptr_periplasmic_BD"/>
</dbReference>
<dbReference type="PATRIC" id="fig|693.5.peg.2861"/>
<evidence type="ECO:0000313" key="3">
    <source>
        <dbReference type="EMBL" id="KOO02659.1"/>
    </source>
</evidence>
<protein>
    <submittedName>
        <fullName evidence="3">Hemin receptor</fullName>
    </submittedName>
</protein>
<dbReference type="Proteomes" id="UP000037515">
    <property type="component" value="Unassembled WGS sequence"/>
</dbReference>
<dbReference type="AlphaFoldDB" id="A0A0M0HKQ4"/>
<dbReference type="PANTHER" id="PTHR30535:SF4">
    <property type="entry name" value="HEMIN-BINDING PERIPLASMIC PROTEIN HMUT"/>
    <property type="match status" value="1"/>
</dbReference>
<feature type="chain" id="PRO_5005600055" evidence="1">
    <location>
        <begin position="20"/>
        <end position="284"/>
    </location>
</feature>
<gene>
    <name evidence="3" type="ORF">AKJ17_13995</name>
</gene>
<keyword evidence="3" id="KW-0675">Receptor</keyword>
<evidence type="ECO:0000256" key="1">
    <source>
        <dbReference type="SAM" id="SignalP"/>
    </source>
</evidence>
<dbReference type="Pfam" id="PF01497">
    <property type="entry name" value="Peripla_BP_2"/>
    <property type="match status" value="1"/>
</dbReference>
<dbReference type="Gene3D" id="3.40.50.1980">
    <property type="entry name" value="Nitrogenase molybdenum iron protein domain"/>
    <property type="match status" value="2"/>
</dbReference>
<dbReference type="InterPro" id="IPR050902">
    <property type="entry name" value="ABC_Transporter_SBP"/>
</dbReference>
<reference evidence="4" key="1">
    <citation type="submission" date="2015-08" db="EMBL/GenBank/DDBJ databases">
        <title>Vibrio galatheae sp. nov., a novel member of the Vibrionaceae family isolated from the Solomon Islands.</title>
        <authorList>
            <person name="Giubergia S."/>
            <person name="Machado H."/>
            <person name="Mateiu R.V."/>
            <person name="Gram L."/>
        </authorList>
    </citation>
    <scope>NUCLEOTIDE SEQUENCE [LARGE SCALE GENOMIC DNA]</scope>
    <source>
        <strain evidence="4">DSM 19584</strain>
    </source>
</reference>
<proteinExistence type="predicted"/>
<feature type="domain" description="Fe/B12 periplasmic-binding" evidence="2">
    <location>
        <begin position="27"/>
        <end position="283"/>
    </location>
</feature>
<dbReference type="PROSITE" id="PS50983">
    <property type="entry name" value="FE_B12_PBP"/>
    <property type="match status" value="1"/>
</dbReference>
<dbReference type="EMBL" id="LHPJ01000012">
    <property type="protein sequence ID" value="KOO02659.1"/>
    <property type="molecule type" value="Genomic_DNA"/>
</dbReference>
<dbReference type="SUPFAM" id="SSF53807">
    <property type="entry name" value="Helical backbone' metal receptor"/>
    <property type="match status" value="1"/>
</dbReference>
<accession>A0A0M0HKQ4</accession>
<organism evidence="3 4">
    <name type="scientific">Vibrio nereis</name>
    <dbReference type="NCBI Taxonomy" id="693"/>
    <lineage>
        <taxon>Bacteria</taxon>
        <taxon>Pseudomonadati</taxon>
        <taxon>Pseudomonadota</taxon>
        <taxon>Gammaproteobacteria</taxon>
        <taxon>Vibrionales</taxon>
        <taxon>Vibrionaceae</taxon>
        <taxon>Vibrio</taxon>
    </lineage>
</organism>
<keyword evidence="4" id="KW-1185">Reference proteome</keyword>
<keyword evidence="1" id="KW-0732">Signal</keyword>